<dbReference type="PANTHER" id="PTHR34075:SF5">
    <property type="entry name" value="BLR3430 PROTEIN"/>
    <property type="match status" value="1"/>
</dbReference>
<sequence length="134" mass="15392">MTVWGPRPVADRDSLEWWRRVRGHELPVQRCSGCGTLRFPARAYCPSCRGARWEWHATDGRGRVLSWIVARRRFAAEPEPPYTVVMVCLEQAPACVLYGAWRAGREPVPDEPVRVRFEDVPGEDLTLLAWHPAR</sequence>
<keyword evidence="4" id="KW-1185">Reference proteome</keyword>
<protein>
    <recommendedName>
        <fullName evidence="5">DNA-binding protein</fullName>
    </recommendedName>
</protein>
<evidence type="ECO:0000313" key="3">
    <source>
        <dbReference type="EMBL" id="MBB5133228.1"/>
    </source>
</evidence>
<dbReference type="PANTHER" id="PTHR34075">
    <property type="entry name" value="BLR3430 PROTEIN"/>
    <property type="match status" value="1"/>
</dbReference>
<feature type="domain" description="ChsH2 rubredoxin-like zinc ribbon" evidence="2">
    <location>
        <begin position="24"/>
        <end position="54"/>
    </location>
</feature>
<proteinExistence type="predicted"/>
<feature type="domain" description="ChsH2 C-terminal OB-fold" evidence="1">
    <location>
        <begin position="55"/>
        <end position="117"/>
    </location>
</feature>
<dbReference type="Pfam" id="PF12172">
    <property type="entry name" value="zf-ChsH2"/>
    <property type="match status" value="1"/>
</dbReference>
<name>A0A840P0I1_9ACTN</name>
<reference evidence="3 4" key="1">
    <citation type="submission" date="2020-08" db="EMBL/GenBank/DDBJ databases">
        <title>Genomic Encyclopedia of Type Strains, Phase IV (KMG-IV): sequencing the most valuable type-strain genomes for metagenomic binning, comparative biology and taxonomic classification.</title>
        <authorList>
            <person name="Goeker M."/>
        </authorList>
    </citation>
    <scope>NUCLEOTIDE SEQUENCE [LARGE SCALE GENOMIC DNA]</scope>
    <source>
        <strain evidence="3 4">DSM 45615</strain>
    </source>
</reference>
<dbReference type="Gene3D" id="6.10.30.10">
    <property type="match status" value="1"/>
</dbReference>
<dbReference type="EMBL" id="JACHGN010000005">
    <property type="protein sequence ID" value="MBB5133228.1"/>
    <property type="molecule type" value="Genomic_DNA"/>
</dbReference>
<dbReference type="InterPro" id="IPR012340">
    <property type="entry name" value="NA-bd_OB-fold"/>
</dbReference>
<dbReference type="InterPro" id="IPR022002">
    <property type="entry name" value="ChsH2_Znr"/>
</dbReference>
<organism evidence="3 4">
    <name type="scientific">Thermocatellispora tengchongensis</name>
    <dbReference type="NCBI Taxonomy" id="1073253"/>
    <lineage>
        <taxon>Bacteria</taxon>
        <taxon>Bacillati</taxon>
        <taxon>Actinomycetota</taxon>
        <taxon>Actinomycetes</taxon>
        <taxon>Streptosporangiales</taxon>
        <taxon>Streptosporangiaceae</taxon>
        <taxon>Thermocatellispora</taxon>
    </lineage>
</organism>
<evidence type="ECO:0000259" key="1">
    <source>
        <dbReference type="Pfam" id="PF01796"/>
    </source>
</evidence>
<comment type="caution">
    <text evidence="3">The sequence shown here is derived from an EMBL/GenBank/DDBJ whole genome shotgun (WGS) entry which is preliminary data.</text>
</comment>
<dbReference type="Pfam" id="PF01796">
    <property type="entry name" value="OB_ChsH2_C"/>
    <property type="match status" value="1"/>
</dbReference>
<dbReference type="InterPro" id="IPR002878">
    <property type="entry name" value="ChsH2_C"/>
</dbReference>
<evidence type="ECO:0008006" key="5">
    <source>
        <dbReference type="Google" id="ProtNLM"/>
    </source>
</evidence>
<dbReference type="AlphaFoldDB" id="A0A840P0I1"/>
<dbReference type="Proteomes" id="UP000578449">
    <property type="component" value="Unassembled WGS sequence"/>
</dbReference>
<evidence type="ECO:0000259" key="2">
    <source>
        <dbReference type="Pfam" id="PF12172"/>
    </source>
</evidence>
<evidence type="ECO:0000313" key="4">
    <source>
        <dbReference type="Proteomes" id="UP000578449"/>
    </source>
</evidence>
<dbReference type="RefSeq" id="WP_185050167.1">
    <property type="nucleotide sequence ID" value="NZ_BAABIX010000010.1"/>
</dbReference>
<accession>A0A840P0I1</accession>
<dbReference type="InterPro" id="IPR052513">
    <property type="entry name" value="Thioester_dehydratase-like"/>
</dbReference>
<dbReference type="SUPFAM" id="SSF50249">
    <property type="entry name" value="Nucleic acid-binding proteins"/>
    <property type="match status" value="1"/>
</dbReference>
<gene>
    <name evidence="3" type="ORF">HNP84_002949</name>
</gene>